<feature type="domain" description="RING-type" evidence="3">
    <location>
        <begin position="142"/>
        <end position="187"/>
    </location>
</feature>
<feature type="coiled-coil region" evidence="2">
    <location>
        <begin position="44"/>
        <end position="71"/>
    </location>
</feature>
<evidence type="ECO:0000259" key="3">
    <source>
        <dbReference type="PROSITE" id="PS50089"/>
    </source>
</evidence>
<dbReference type="PROSITE" id="PS50089">
    <property type="entry name" value="ZF_RING_2"/>
    <property type="match status" value="1"/>
</dbReference>
<dbReference type="Gene3D" id="3.30.40.10">
    <property type="entry name" value="Zinc/RING finger domain, C3HC4 (zinc finger)"/>
    <property type="match status" value="1"/>
</dbReference>
<accession>A0ABR2L677</accession>
<keyword evidence="1" id="KW-0863">Zinc-finger</keyword>
<proteinExistence type="predicted"/>
<dbReference type="Proteomes" id="UP001470230">
    <property type="component" value="Unassembled WGS sequence"/>
</dbReference>
<reference evidence="4 5" key="1">
    <citation type="submission" date="2024-04" db="EMBL/GenBank/DDBJ databases">
        <title>Tritrichomonas musculus Genome.</title>
        <authorList>
            <person name="Alves-Ferreira E."/>
            <person name="Grigg M."/>
            <person name="Lorenzi H."/>
            <person name="Galac M."/>
        </authorList>
    </citation>
    <scope>NUCLEOTIDE SEQUENCE [LARGE SCALE GENOMIC DNA]</scope>
    <source>
        <strain evidence="4 5">EAF2021</strain>
    </source>
</reference>
<dbReference type="SUPFAM" id="SSF57850">
    <property type="entry name" value="RING/U-box"/>
    <property type="match status" value="1"/>
</dbReference>
<sequence>MKCLLCNRYADLTKKDDCMMELCNNCLVDIKKEARKRKNENPSNHNLKISIERLLLELEQLKDELMALLAINFIHDKPVASAAPNILSLDDNIGNKKNYTDEIKKASRYKPNSSKIPNCLKFNGKIQSLHELDRKPLPPLECQYCKMPIDLNLYFYPLVILDCGHEYHRECFAKLMAGGKYKCQKCNKSFFDLS</sequence>
<dbReference type="SMART" id="SM00184">
    <property type="entry name" value="RING"/>
    <property type="match status" value="1"/>
</dbReference>
<dbReference type="EMBL" id="JAPFFF010000001">
    <property type="protein sequence ID" value="KAK8898563.1"/>
    <property type="molecule type" value="Genomic_DNA"/>
</dbReference>
<dbReference type="InterPro" id="IPR001841">
    <property type="entry name" value="Znf_RING"/>
</dbReference>
<keyword evidence="1" id="KW-0479">Metal-binding</keyword>
<gene>
    <name evidence="4" type="ORF">M9Y10_000855</name>
</gene>
<dbReference type="InterPro" id="IPR013083">
    <property type="entry name" value="Znf_RING/FYVE/PHD"/>
</dbReference>
<organism evidence="4 5">
    <name type="scientific">Tritrichomonas musculus</name>
    <dbReference type="NCBI Taxonomy" id="1915356"/>
    <lineage>
        <taxon>Eukaryota</taxon>
        <taxon>Metamonada</taxon>
        <taxon>Parabasalia</taxon>
        <taxon>Tritrichomonadida</taxon>
        <taxon>Tritrichomonadidae</taxon>
        <taxon>Tritrichomonas</taxon>
    </lineage>
</organism>
<evidence type="ECO:0000313" key="5">
    <source>
        <dbReference type="Proteomes" id="UP001470230"/>
    </source>
</evidence>
<evidence type="ECO:0000256" key="1">
    <source>
        <dbReference type="PROSITE-ProRule" id="PRU00175"/>
    </source>
</evidence>
<keyword evidence="1" id="KW-0862">Zinc</keyword>
<keyword evidence="2" id="KW-0175">Coiled coil</keyword>
<evidence type="ECO:0000313" key="4">
    <source>
        <dbReference type="EMBL" id="KAK8898563.1"/>
    </source>
</evidence>
<name>A0ABR2L677_9EUKA</name>
<keyword evidence="5" id="KW-1185">Reference proteome</keyword>
<protein>
    <recommendedName>
        <fullName evidence="3">RING-type domain-containing protein</fullName>
    </recommendedName>
</protein>
<evidence type="ECO:0000256" key="2">
    <source>
        <dbReference type="SAM" id="Coils"/>
    </source>
</evidence>
<comment type="caution">
    <text evidence="4">The sequence shown here is derived from an EMBL/GenBank/DDBJ whole genome shotgun (WGS) entry which is preliminary data.</text>
</comment>